<dbReference type="InterPro" id="IPR001680">
    <property type="entry name" value="WD40_rpt"/>
</dbReference>
<dbReference type="Pfam" id="PF00400">
    <property type="entry name" value="WD40"/>
    <property type="match status" value="1"/>
</dbReference>
<accession>A0A7S4EA83</accession>
<organism evidence="2">
    <name type="scientific">Pelagomonas calceolata</name>
    <dbReference type="NCBI Taxonomy" id="35677"/>
    <lineage>
        <taxon>Eukaryota</taxon>
        <taxon>Sar</taxon>
        <taxon>Stramenopiles</taxon>
        <taxon>Ochrophyta</taxon>
        <taxon>Pelagophyceae</taxon>
        <taxon>Pelagomonadales</taxon>
        <taxon>Pelagomonadaceae</taxon>
        <taxon>Pelagomonas</taxon>
    </lineage>
</organism>
<dbReference type="PROSITE" id="PS50082">
    <property type="entry name" value="WD_REPEATS_2"/>
    <property type="match status" value="1"/>
</dbReference>
<evidence type="ECO:0008006" key="3">
    <source>
        <dbReference type="Google" id="ProtNLM"/>
    </source>
</evidence>
<dbReference type="InterPro" id="IPR015943">
    <property type="entry name" value="WD40/YVTN_repeat-like_dom_sf"/>
</dbReference>
<dbReference type="EMBL" id="HBIW01018941">
    <property type="protein sequence ID" value="CAE0700876.1"/>
    <property type="molecule type" value="Transcribed_RNA"/>
</dbReference>
<keyword evidence="1" id="KW-0853">WD repeat</keyword>
<dbReference type="Gene3D" id="2.130.10.10">
    <property type="entry name" value="YVTN repeat-like/Quinoprotein amine dehydrogenase"/>
    <property type="match status" value="1"/>
</dbReference>
<name>A0A7S4EA83_9STRA</name>
<evidence type="ECO:0000313" key="2">
    <source>
        <dbReference type="EMBL" id="CAE0700876.1"/>
    </source>
</evidence>
<reference evidence="2" key="1">
    <citation type="submission" date="2021-01" db="EMBL/GenBank/DDBJ databases">
        <authorList>
            <person name="Corre E."/>
            <person name="Pelletier E."/>
            <person name="Niang G."/>
            <person name="Scheremetjew M."/>
            <person name="Finn R."/>
            <person name="Kale V."/>
            <person name="Holt S."/>
            <person name="Cochrane G."/>
            <person name="Meng A."/>
            <person name="Brown T."/>
            <person name="Cohen L."/>
        </authorList>
    </citation>
    <scope>NUCLEOTIDE SEQUENCE</scope>
    <source>
        <strain evidence="2">CCMP1756</strain>
    </source>
</reference>
<proteinExistence type="predicted"/>
<feature type="repeat" description="WD" evidence="1">
    <location>
        <begin position="46"/>
        <end position="68"/>
    </location>
</feature>
<protein>
    <recommendedName>
        <fullName evidence="3">Anaphase-promoting complex subunit 4 WD40 domain-containing protein</fullName>
    </recommendedName>
</protein>
<dbReference type="AlphaFoldDB" id="A0A7S4EA83"/>
<sequence>MGYNNDVRVWNPAAGSAAIKDKPEGHSGGVHALLTFVDPATGALRVATGSLDKTVRVWDAVTGGALLVIGVGKRVNALAFFVDPATGAPRLACGCDEGVRVFDAVAGGEALLELHVRAGALEVLEGHSSRTRRRARSGLLVE</sequence>
<dbReference type="SUPFAM" id="SSF50978">
    <property type="entry name" value="WD40 repeat-like"/>
    <property type="match status" value="1"/>
</dbReference>
<gene>
    <name evidence="2" type="ORF">PCAL00307_LOCUS16312</name>
</gene>
<dbReference type="InterPro" id="IPR036322">
    <property type="entry name" value="WD40_repeat_dom_sf"/>
</dbReference>
<evidence type="ECO:0000256" key="1">
    <source>
        <dbReference type="PROSITE-ProRule" id="PRU00221"/>
    </source>
</evidence>